<evidence type="ECO:0000313" key="3">
    <source>
        <dbReference type="Proteomes" id="UP000183529"/>
    </source>
</evidence>
<comment type="caution">
    <text evidence="2">The sequence shown here is derived from an EMBL/GenBank/DDBJ whole genome shotgun (WGS) entry which is preliminary data.</text>
</comment>
<sequence>MFAAVTTVALLIVAWVHVTLPSYTAGLRKRVIAHAVLLLVGLAFGVMSAMLAGPAAPPWAVIATGMGVVHLPALCVLVLKRLRHSGQS</sequence>
<dbReference type="Proteomes" id="UP000183529">
    <property type="component" value="Unassembled WGS sequence"/>
</dbReference>
<name>A0AAQ1GK80_9BURK</name>
<dbReference type="AlphaFoldDB" id="A0AAQ1GK80"/>
<evidence type="ECO:0000313" key="2">
    <source>
        <dbReference type="EMBL" id="SEK07009.1"/>
    </source>
</evidence>
<accession>A0AAQ1GK80</accession>
<dbReference type="RefSeq" id="WP_074985992.1">
    <property type="nucleotide sequence ID" value="NZ_JRQP01000019.1"/>
</dbReference>
<organism evidence="2 3">
    <name type="scientific">Paraburkholderia tropica</name>
    <dbReference type="NCBI Taxonomy" id="92647"/>
    <lineage>
        <taxon>Bacteria</taxon>
        <taxon>Pseudomonadati</taxon>
        <taxon>Pseudomonadota</taxon>
        <taxon>Betaproteobacteria</taxon>
        <taxon>Burkholderiales</taxon>
        <taxon>Burkholderiaceae</taxon>
        <taxon>Paraburkholderia</taxon>
    </lineage>
</organism>
<dbReference type="EMBL" id="FNZM01000015">
    <property type="protein sequence ID" value="SEK07009.1"/>
    <property type="molecule type" value="Genomic_DNA"/>
</dbReference>
<gene>
    <name evidence="2" type="ORF">SAMN05216550_115194</name>
</gene>
<proteinExistence type="predicted"/>
<keyword evidence="1" id="KW-0812">Transmembrane</keyword>
<evidence type="ECO:0000256" key="1">
    <source>
        <dbReference type="SAM" id="Phobius"/>
    </source>
</evidence>
<feature type="transmembrane region" description="Helical" evidence="1">
    <location>
        <begin position="31"/>
        <end position="53"/>
    </location>
</feature>
<reference evidence="2 3" key="1">
    <citation type="submission" date="2016-10" db="EMBL/GenBank/DDBJ databases">
        <authorList>
            <person name="Varghese N."/>
            <person name="Submissions S."/>
        </authorList>
    </citation>
    <scope>NUCLEOTIDE SEQUENCE [LARGE SCALE GENOMIC DNA]</scope>
    <source>
        <strain evidence="2 3">LMG 22274</strain>
    </source>
</reference>
<feature type="transmembrane region" description="Helical" evidence="1">
    <location>
        <begin position="59"/>
        <end position="79"/>
    </location>
</feature>
<keyword evidence="1" id="KW-0472">Membrane</keyword>
<keyword evidence="1" id="KW-1133">Transmembrane helix</keyword>
<feature type="transmembrane region" description="Helical" evidence="1">
    <location>
        <begin position="6"/>
        <end position="24"/>
    </location>
</feature>
<protein>
    <submittedName>
        <fullName evidence="2">Uncharacterized protein</fullName>
    </submittedName>
</protein>